<dbReference type="SUPFAM" id="SSF82771">
    <property type="entry name" value="GIY-YIG endonuclease"/>
    <property type="match status" value="1"/>
</dbReference>
<sequence>MKTKKELKLEYKEMKPPMGAIIIKNNLSGKIFIDVSKDLKSIINRHRFQLKMGMHKTKELQQDWNEYGEEVFSFDVLEELKYDEKEEKIDCTKELELMKMIWLEKLKKDGLVQIYEK</sequence>
<gene>
    <name evidence="1" type="ORF">SAMN05660462_00990</name>
</gene>
<reference evidence="1 2" key="1">
    <citation type="submission" date="2016-10" db="EMBL/GenBank/DDBJ databases">
        <authorList>
            <person name="de Groot N.N."/>
        </authorList>
    </citation>
    <scope>NUCLEOTIDE SEQUENCE [LARGE SCALE GENOMIC DNA]</scope>
    <source>
        <strain evidence="1 2">DSM 21650</strain>
    </source>
</reference>
<dbReference type="InterPro" id="IPR035901">
    <property type="entry name" value="GIY-YIG_endonuc_sf"/>
</dbReference>
<dbReference type="CDD" id="cd10451">
    <property type="entry name" value="GIY-YIG_LuxR_like"/>
    <property type="match status" value="1"/>
</dbReference>
<protein>
    <recommendedName>
        <fullName evidence="3">Group I intron endonuclease</fullName>
    </recommendedName>
</protein>
<accession>A0A1H3N096</accession>
<dbReference type="AlphaFoldDB" id="A0A1H3N096"/>
<dbReference type="Gene3D" id="3.40.1440.10">
    <property type="entry name" value="GIY-YIG endonuclease"/>
    <property type="match status" value="1"/>
</dbReference>
<proteinExistence type="predicted"/>
<keyword evidence="2" id="KW-1185">Reference proteome</keyword>
<evidence type="ECO:0000313" key="1">
    <source>
        <dbReference type="EMBL" id="SDY82163.1"/>
    </source>
</evidence>
<evidence type="ECO:0000313" key="2">
    <source>
        <dbReference type="Proteomes" id="UP000198625"/>
    </source>
</evidence>
<organism evidence="1 2">
    <name type="scientific">Proteiniborus ethanoligenes</name>
    <dbReference type="NCBI Taxonomy" id="415015"/>
    <lineage>
        <taxon>Bacteria</taxon>
        <taxon>Bacillati</taxon>
        <taxon>Bacillota</taxon>
        <taxon>Clostridia</taxon>
        <taxon>Eubacteriales</taxon>
        <taxon>Proteiniborus</taxon>
    </lineage>
</organism>
<dbReference type="Proteomes" id="UP000198625">
    <property type="component" value="Unassembled WGS sequence"/>
</dbReference>
<evidence type="ECO:0008006" key="3">
    <source>
        <dbReference type="Google" id="ProtNLM"/>
    </source>
</evidence>
<name>A0A1H3N096_9FIRM</name>
<dbReference type="EMBL" id="FNQE01000008">
    <property type="protein sequence ID" value="SDY82163.1"/>
    <property type="molecule type" value="Genomic_DNA"/>
</dbReference>